<dbReference type="InterPro" id="IPR006683">
    <property type="entry name" value="Thioestr_dom"/>
</dbReference>
<keyword evidence="11" id="KW-0472">Membrane</keyword>
<keyword evidence="4" id="KW-1003">Cell membrane</keyword>
<dbReference type="InterPro" id="IPR029069">
    <property type="entry name" value="HotDog_dom_sf"/>
</dbReference>
<dbReference type="AlphaFoldDB" id="A0A066S0L3"/>
<comment type="catalytic activity">
    <reaction evidence="20">
        <text>hexadecanoyl-CoA + H2O = hexadecanoate + CoA + H(+)</text>
        <dbReference type="Rhea" id="RHEA:16645"/>
        <dbReference type="ChEBI" id="CHEBI:7896"/>
        <dbReference type="ChEBI" id="CHEBI:15377"/>
        <dbReference type="ChEBI" id="CHEBI:15378"/>
        <dbReference type="ChEBI" id="CHEBI:57287"/>
        <dbReference type="ChEBI" id="CHEBI:57379"/>
        <dbReference type="EC" id="3.1.2.2"/>
    </reaction>
    <physiologicalReaction direction="left-to-right" evidence="20">
        <dbReference type="Rhea" id="RHEA:16646"/>
    </physiologicalReaction>
</comment>
<name>A0A066S0L3_9GAMM</name>
<dbReference type="GO" id="GO:0006631">
    <property type="term" value="P:fatty acid metabolic process"/>
    <property type="evidence" value="ECO:0007669"/>
    <property type="project" value="UniProtKB-KW"/>
</dbReference>
<comment type="catalytic activity">
    <reaction evidence="13">
        <text>(5Z,8Z,11Z,14Z)-eicosatetraenoyl-CoA + H2O = (5Z,8Z,11Z,14Z)-eicosatetraenoate + CoA + H(+)</text>
        <dbReference type="Rhea" id="RHEA:40151"/>
        <dbReference type="ChEBI" id="CHEBI:15377"/>
        <dbReference type="ChEBI" id="CHEBI:15378"/>
        <dbReference type="ChEBI" id="CHEBI:32395"/>
        <dbReference type="ChEBI" id="CHEBI:57287"/>
        <dbReference type="ChEBI" id="CHEBI:57368"/>
    </reaction>
    <physiologicalReaction direction="left-to-right" evidence="13">
        <dbReference type="Rhea" id="RHEA:40152"/>
    </physiologicalReaction>
</comment>
<evidence type="ECO:0000256" key="11">
    <source>
        <dbReference type="ARBA" id="ARBA00023136"/>
    </source>
</evidence>
<dbReference type="EMBL" id="JMIB01000002">
    <property type="protein sequence ID" value="KDM93497.1"/>
    <property type="molecule type" value="Genomic_DNA"/>
</dbReference>
<reference evidence="25 26" key="1">
    <citation type="submission" date="2014-04" db="EMBL/GenBank/DDBJ databases">
        <title>Draft genome sequence of Photobacterium halotolerans S2753: a solonamide, ngercheumicin and holomycin producer.</title>
        <authorList>
            <person name="Machado H.R."/>
            <person name="Gram L."/>
        </authorList>
    </citation>
    <scope>NUCLEOTIDE SEQUENCE [LARGE SCALE GENOMIC DNA]</scope>
    <source>
        <strain evidence="25 26">S2753</strain>
    </source>
</reference>
<evidence type="ECO:0000256" key="1">
    <source>
        <dbReference type="ARBA" id="ARBA00004170"/>
    </source>
</evidence>
<dbReference type="GO" id="GO:0016790">
    <property type="term" value="F:thiolester hydrolase activity"/>
    <property type="evidence" value="ECO:0007669"/>
    <property type="project" value="UniProtKB-ARBA"/>
</dbReference>
<evidence type="ECO:0000256" key="8">
    <source>
        <dbReference type="ARBA" id="ARBA00022832"/>
    </source>
</evidence>
<dbReference type="OrthoDB" id="9792301at2"/>
<dbReference type="PANTHER" id="PTHR12418">
    <property type="entry name" value="ACYL-COENZYME A THIOESTERASE THEM4"/>
    <property type="match status" value="1"/>
</dbReference>
<keyword evidence="7" id="KW-0378">Hydrolase</keyword>
<evidence type="ECO:0000313" key="26">
    <source>
        <dbReference type="Proteomes" id="UP000027192"/>
    </source>
</evidence>
<dbReference type="SUPFAM" id="SSF54637">
    <property type="entry name" value="Thioesterase/thiol ester dehydrase-isomerase"/>
    <property type="match status" value="1"/>
</dbReference>
<dbReference type="GO" id="GO:0005737">
    <property type="term" value="C:cytoplasm"/>
    <property type="evidence" value="ECO:0007669"/>
    <property type="project" value="UniProtKB-SubCell"/>
</dbReference>
<keyword evidence="10" id="KW-0443">Lipid metabolism</keyword>
<comment type="catalytic activity">
    <reaction evidence="22">
        <text>dodecanoyl-CoA + H2O = dodecanoate + CoA + H(+)</text>
        <dbReference type="Rhea" id="RHEA:30135"/>
        <dbReference type="ChEBI" id="CHEBI:15377"/>
        <dbReference type="ChEBI" id="CHEBI:15378"/>
        <dbReference type="ChEBI" id="CHEBI:18262"/>
        <dbReference type="ChEBI" id="CHEBI:57287"/>
        <dbReference type="ChEBI" id="CHEBI:57375"/>
    </reaction>
    <physiologicalReaction direction="left-to-right" evidence="22">
        <dbReference type="Rhea" id="RHEA:30136"/>
    </physiologicalReaction>
</comment>
<organism evidence="25 26">
    <name type="scientific">Photobacterium galatheae</name>
    <dbReference type="NCBI Taxonomy" id="1654360"/>
    <lineage>
        <taxon>Bacteria</taxon>
        <taxon>Pseudomonadati</taxon>
        <taxon>Pseudomonadota</taxon>
        <taxon>Gammaproteobacteria</taxon>
        <taxon>Vibrionales</taxon>
        <taxon>Vibrionaceae</taxon>
        <taxon>Photobacterium</taxon>
    </lineage>
</organism>
<evidence type="ECO:0000256" key="10">
    <source>
        <dbReference type="ARBA" id="ARBA00023098"/>
    </source>
</evidence>
<keyword evidence="9" id="KW-0809">Transit peptide</keyword>
<dbReference type="RefSeq" id="WP_036747857.1">
    <property type="nucleotide sequence ID" value="NZ_JAGSGC010000001.1"/>
</dbReference>
<evidence type="ECO:0000256" key="19">
    <source>
        <dbReference type="ARBA" id="ARBA00047588"/>
    </source>
</evidence>
<evidence type="ECO:0000256" key="23">
    <source>
        <dbReference type="ARBA" id="ARBA00048180"/>
    </source>
</evidence>
<evidence type="ECO:0000256" key="21">
    <source>
        <dbReference type="ARBA" id="ARBA00047969"/>
    </source>
</evidence>
<sequence>MKQGKYFQDQVPNNHCFGCGPDNRLGLQIKSYWIEEDKSACTFVPSSHHSAGPTQWLNGGIISTIIDCHCICTEIAKGYQQLNRDIGNGEPVWYATGKLEVSFFKPVRIDQAVELVAVIERVSENKMTLSCDVYSEHELCCQGKVIAVRVSNHWFEGSSKISS</sequence>
<keyword evidence="26" id="KW-1185">Reference proteome</keyword>
<dbReference type="Gene3D" id="3.10.129.10">
    <property type="entry name" value="Hotdog Thioesterase"/>
    <property type="match status" value="1"/>
</dbReference>
<evidence type="ECO:0000256" key="20">
    <source>
        <dbReference type="ARBA" id="ARBA00047734"/>
    </source>
</evidence>
<evidence type="ECO:0000256" key="14">
    <source>
        <dbReference type="ARBA" id="ARBA00037002"/>
    </source>
</evidence>
<dbReference type="STRING" id="1654360.EA58_01135"/>
<comment type="catalytic activity">
    <reaction evidence="19">
        <text>octanoyl-CoA + H2O = octanoate + CoA + H(+)</text>
        <dbReference type="Rhea" id="RHEA:30143"/>
        <dbReference type="ChEBI" id="CHEBI:15377"/>
        <dbReference type="ChEBI" id="CHEBI:15378"/>
        <dbReference type="ChEBI" id="CHEBI:25646"/>
        <dbReference type="ChEBI" id="CHEBI:57287"/>
        <dbReference type="ChEBI" id="CHEBI:57386"/>
    </reaction>
    <physiologicalReaction direction="left-to-right" evidence="19">
        <dbReference type="Rhea" id="RHEA:30144"/>
    </physiologicalReaction>
</comment>
<evidence type="ECO:0000256" key="3">
    <source>
        <dbReference type="ARBA" id="ARBA00004632"/>
    </source>
</evidence>
<comment type="subcellular location">
    <subcellularLocation>
        <location evidence="3">Cell projection</location>
        <location evidence="3">Ruffle membrane</location>
    </subcellularLocation>
    <subcellularLocation>
        <location evidence="2">Cytoplasm</location>
    </subcellularLocation>
    <subcellularLocation>
        <location evidence="1">Membrane</location>
        <topology evidence="1">Peripheral membrane protein</topology>
    </subcellularLocation>
</comment>
<evidence type="ECO:0000256" key="12">
    <source>
        <dbReference type="ARBA" id="ARBA00023273"/>
    </source>
</evidence>
<dbReference type="InterPro" id="IPR052365">
    <property type="entry name" value="THEM4/THEM5_acyl-CoA_thioest"/>
</dbReference>
<evidence type="ECO:0000256" key="9">
    <source>
        <dbReference type="ARBA" id="ARBA00022946"/>
    </source>
</evidence>
<comment type="similarity">
    <text evidence="15">Belongs to the THEM4/THEM5 thioesterase family.</text>
</comment>
<dbReference type="PANTHER" id="PTHR12418:SF19">
    <property type="entry name" value="ACYL-COENZYME A THIOESTERASE THEM4"/>
    <property type="match status" value="1"/>
</dbReference>
<evidence type="ECO:0000256" key="7">
    <source>
        <dbReference type="ARBA" id="ARBA00022801"/>
    </source>
</evidence>
<evidence type="ECO:0000256" key="2">
    <source>
        <dbReference type="ARBA" id="ARBA00004496"/>
    </source>
</evidence>
<evidence type="ECO:0000313" key="25">
    <source>
        <dbReference type="EMBL" id="KDM93497.1"/>
    </source>
</evidence>
<dbReference type="Pfam" id="PF03061">
    <property type="entry name" value="4HBT"/>
    <property type="match status" value="1"/>
</dbReference>
<comment type="catalytic activity">
    <reaction evidence="14">
        <text>(9Z)-octadecenoyl-CoA + H2O = (9Z)-octadecenoate + CoA + H(+)</text>
        <dbReference type="Rhea" id="RHEA:40139"/>
        <dbReference type="ChEBI" id="CHEBI:15377"/>
        <dbReference type="ChEBI" id="CHEBI:15378"/>
        <dbReference type="ChEBI" id="CHEBI:30823"/>
        <dbReference type="ChEBI" id="CHEBI:57287"/>
        <dbReference type="ChEBI" id="CHEBI:57387"/>
    </reaction>
    <physiologicalReaction direction="left-to-right" evidence="14">
        <dbReference type="Rhea" id="RHEA:40140"/>
    </physiologicalReaction>
</comment>
<evidence type="ECO:0000256" key="15">
    <source>
        <dbReference type="ARBA" id="ARBA00038456"/>
    </source>
</evidence>
<keyword evidence="8" id="KW-0276">Fatty acid metabolism</keyword>
<proteinExistence type="inferred from homology"/>
<evidence type="ECO:0000259" key="24">
    <source>
        <dbReference type="Pfam" id="PF03061"/>
    </source>
</evidence>
<feature type="domain" description="Thioesterase" evidence="24">
    <location>
        <begin position="95"/>
        <end position="139"/>
    </location>
</feature>
<dbReference type="Proteomes" id="UP000027192">
    <property type="component" value="Unassembled WGS sequence"/>
</dbReference>
<gene>
    <name evidence="25" type="ORF">EA58_01135</name>
</gene>
<evidence type="ECO:0000256" key="13">
    <source>
        <dbReference type="ARBA" id="ARBA00035852"/>
    </source>
</evidence>
<accession>A0A066S0L3</accession>
<dbReference type="GO" id="GO:0016020">
    <property type="term" value="C:membrane"/>
    <property type="evidence" value="ECO:0007669"/>
    <property type="project" value="UniProtKB-SubCell"/>
</dbReference>
<protein>
    <recommendedName>
        <fullName evidence="17">Acyl-coenzyme A thioesterase THEM4</fullName>
        <ecNumber evidence="16">3.1.2.2</ecNumber>
    </recommendedName>
    <alternativeName>
        <fullName evidence="18">Thioesterase superfamily member 4</fullName>
    </alternativeName>
</protein>
<evidence type="ECO:0000256" key="4">
    <source>
        <dbReference type="ARBA" id="ARBA00022475"/>
    </source>
</evidence>
<evidence type="ECO:0000256" key="17">
    <source>
        <dbReference type="ARBA" id="ARBA00040123"/>
    </source>
</evidence>
<keyword evidence="6" id="KW-0053">Apoptosis</keyword>
<comment type="catalytic activity">
    <reaction evidence="21">
        <text>decanoyl-CoA + H2O = decanoate + CoA + H(+)</text>
        <dbReference type="Rhea" id="RHEA:40059"/>
        <dbReference type="ChEBI" id="CHEBI:15377"/>
        <dbReference type="ChEBI" id="CHEBI:15378"/>
        <dbReference type="ChEBI" id="CHEBI:27689"/>
        <dbReference type="ChEBI" id="CHEBI:57287"/>
        <dbReference type="ChEBI" id="CHEBI:61430"/>
    </reaction>
    <physiologicalReaction direction="left-to-right" evidence="21">
        <dbReference type="Rhea" id="RHEA:40060"/>
    </physiologicalReaction>
</comment>
<evidence type="ECO:0000256" key="22">
    <source>
        <dbReference type="ARBA" id="ARBA00048074"/>
    </source>
</evidence>
<evidence type="ECO:0000256" key="6">
    <source>
        <dbReference type="ARBA" id="ARBA00022703"/>
    </source>
</evidence>
<keyword evidence="5" id="KW-0963">Cytoplasm</keyword>
<dbReference type="EC" id="3.1.2.2" evidence="16"/>
<evidence type="ECO:0000256" key="18">
    <source>
        <dbReference type="ARBA" id="ARBA00043210"/>
    </source>
</evidence>
<comment type="catalytic activity">
    <reaction evidence="23">
        <text>tetradecanoyl-CoA + H2O = tetradecanoate + CoA + H(+)</text>
        <dbReference type="Rhea" id="RHEA:40119"/>
        <dbReference type="ChEBI" id="CHEBI:15377"/>
        <dbReference type="ChEBI" id="CHEBI:15378"/>
        <dbReference type="ChEBI" id="CHEBI:30807"/>
        <dbReference type="ChEBI" id="CHEBI:57287"/>
        <dbReference type="ChEBI" id="CHEBI:57385"/>
    </reaction>
    <physiologicalReaction direction="left-to-right" evidence="23">
        <dbReference type="Rhea" id="RHEA:40120"/>
    </physiologicalReaction>
</comment>
<evidence type="ECO:0000256" key="5">
    <source>
        <dbReference type="ARBA" id="ARBA00022490"/>
    </source>
</evidence>
<comment type="caution">
    <text evidence="25">The sequence shown here is derived from an EMBL/GenBank/DDBJ whole genome shotgun (WGS) entry which is preliminary data.</text>
</comment>
<evidence type="ECO:0000256" key="16">
    <source>
        <dbReference type="ARBA" id="ARBA00038848"/>
    </source>
</evidence>
<keyword evidence="12" id="KW-0966">Cell projection</keyword>